<gene>
    <name evidence="2" type="ORF">CLV28_0751</name>
</gene>
<name>A0A2M9D046_9CELL</name>
<reference evidence="2 3" key="1">
    <citation type="submission" date="2017-11" db="EMBL/GenBank/DDBJ databases">
        <title>Genomic Encyclopedia of Archaeal and Bacterial Type Strains, Phase II (KMG-II): From Individual Species to Whole Genera.</title>
        <authorList>
            <person name="Goeker M."/>
        </authorList>
    </citation>
    <scope>NUCLEOTIDE SEQUENCE [LARGE SCALE GENOMIC DNA]</scope>
    <source>
        <strain evidence="2 3">DSM 25478</strain>
    </source>
</reference>
<comment type="caution">
    <text evidence="2">The sequence shown here is derived from an EMBL/GenBank/DDBJ whole genome shotgun (WGS) entry which is preliminary data.</text>
</comment>
<keyword evidence="3" id="KW-1185">Reference proteome</keyword>
<sequence length="141" mass="14588">MTTNLRRSAAALSTAALLAISLTACGGDSTVEAYCDAGADLANGSAMDDVDPSDPGATADAFDDMIGEIEDVEAPEEIADDLDVVLDGLRQASDVFHELDGVEPGSDEFNETAGKLGDLMGDEFTTATTNITDFENENCTA</sequence>
<evidence type="ECO:0000256" key="1">
    <source>
        <dbReference type="SAM" id="SignalP"/>
    </source>
</evidence>
<dbReference type="Proteomes" id="UP000231693">
    <property type="component" value="Unassembled WGS sequence"/>
</dbReference>
<dbReference type="AlphaFoldDB" id="A0A2M9D046"/>
<evidence type="ECO:0000313" key="2">
    <source>
        <dbReference type="EMBL" id="PJJ77530.1"/>
    </source>
</evidence>
<feature type="signal peptide" evidence="1">
    <location>
        <begin position="1"/>
        <end position="26"/>
    </location>
</feature>
<feature type="chain" id="PRO_5038991190" evidence="1">
    <location>
        <begin position="27"/>
        <end position="141"/>
    </location>
</feature>
<keyword evidence="1" id="KW-0732">Signal</keyword>
<dbReference type="RefSeq" id="WP_157802477.1">
    <property type="nucleotide sequence ID" value="NZ_BOOX01000003.1"/>
</dbReference>
<protein>
    <submittedName>
        <fullName evidence="2">Uncharacterized protein</fullName>
    </submittedName>
</protein>
<accession>A0A2M9D046</accession>
<proteinExistence type="predicted"/>
<evidence type="ECO:0000313" key="3">
    <source>
        <dbReference type="Proteomes" id="UP000231693"/>
    </source>
</evidence>
<organism evidence="2 3">
    <name type="scientific">Sediminihabitans luteus</name>
    <dbReference type="NCBI Taxonomy" id="1138585"/>
    <lineage>
        <taxon>Bacteria</taxon>
        <taxon>Bacillati</taxon>
        <taxon>Actinomycetota</taxon>
        <taxon>Actinomycetes</taxon>
        <taxon>Micrococcales</taxon>
        <taxon>Cellulomonadaceae</taxon>
        <taxon>Sediminihabitans</taxon>
    </lineage>
</organism>
<dbReference type="PROSITE" id="PS51257">
    <property type="entry name" value="PROKAR_LIPOPROTEIN"/>
    <property type="match status" value="1"/>
</dbReference>
<dbReference type="EMBL" id="PGFE01000001">
    <property type="protein sequence ID" value="PJJ77530.1"/>
    <property type="molecule type" value="Genomic_DNA"/>
</dbReference>